<feature type="transmembrane region" description="Helical" evidence="2">
    <location>
        <begin position="76"/>
        <end position="101"/>
    </location>
</feature>
<dbReference type="Proteomes" id="UP000664601">
    <property type="component" value="Unassembled WGS sequence"/>
</dbReference>
<evidence type="ECO:0000259" key="3">
    <source>
        <dbReference type="Pfam" id="PF02517"/>
    </source>
</evidence>
<accession>A0ABS3LBY8</accession>
<evidence type="ECO:0000313" key="5">
    <source>
        <dbReference type="Proteomes" id="UP000664601"/>
    </source>
</evidence>
<feature type="transmembrane region" description="Helical" evidence="2">
    <location>
        <begin position="121"/>
        <end position="140"/>
    </location>
</feature>
<dbReference type="InterPro" id="IPR052710">
    <property type="entry name" value="CAAX_protease"/>
</dbReference>
<keyword evidence="4" id="KW-0378">Hydrolase</keyword>
<evidence type="ECO:0000256" key="1">
    <source>
        <dbReference type="ARBA" id="ARBA00009067"/>
    </source>
</evidence>
<feature type="transmembrane region" description="Helical" evidence="2">
    <location>
        <begin position="38"/>
        <end position="56"/>
    </location>
</feature>
<sequence>MEEKKQLNLFIRIVLWIVLMILATMPMTVVMLAGTEHAVVGGIVLLVLLAFFVFIAKKSEILTTNEHSFLGQTKKLGPSIGWAVGGGVFLRVFVMLLALFANLQATENDQALQTLSTQASPVLMFFAMVVMAPVLEELVFRGFFFKFFFRKYPILAFVFSSVLFTVVHVPTDFISFFTYASLALTMAFVYYKTRRIEMSMLTHALNNFLPALVMVFFM</sequence>
<gene>
    <name evidence="4" type="ORF">JZO70_13305</name>
</gene>
<dbReference type="PANTHER" id="PTHR36435:SF1">
    <property type="entry name" value="CAAX AMINO TERMINAL PROTEASE FAMILY PROTEIN"/>
    <property type="match status" value="1"/>
</dbReference>
<dbReference type="PANTHER" id="PTHR36435">
    <property type="entry name" value="SLR1288 PROTEIN"/>
    <property type="match status" value="1"/>
</dbReference>
<dbReference type="GO" id="GO:0008237">
    <property type="term" value="F:metallopeptidase activity"/>
    <property type="evidence" value="ECO:0007669"/>
    <property type="project" value="UniProtKB-KW"/>
</dbReference>
<comment type="caution">
    <text evidence="4">The sequence shown here is derived from an EMBL/GenBank/DDBJ whole genome shotgun (WGS) entry which is preliminary data.</text>
</comment>
<feature type="transmembrane region" description="Helical" evidence="2">
    <location>
        <begin position="173"/>
        <end position="191"/>
    </location>
</feature>
<keyword evidence="4" id="KW-0482">Metalloprotease</keyword>
<evidence type="ECO:0000313" key="4">
    <source>
        <dbReference type="EMBL" id="MBO1307148.1"/>
    </source>
</evidence>
<keyword evidence="2" id="KW-0472">Membrane</keyword>
<dbReference type="RefSeq" id="WP_207674077.1">
    <property type="nucleotide sequence ID" value="NZ_JAFREM010000020.1"/>
</dbReference>
<dbReference type="InterPro" id="IPR003675">
    <property type="entry name" value="Rce1/LyrA-like_dom"/>
</dbReference>
<feature type="transmembrane region" description="Helical" evidence="2">
    <location>
        <begin position="9"/>
        <end position="32"/>
    </location>
</feature>
<feature type="transmembrane region" description="Helical" evidence="2">
    <location>
        <begin position="152"/>
        <end position="167"/>
    </location>
</feature>
<comment type="similarity">
    <text evidence="1">Belongs to the UPF0177 family.</text>
</comment>
<dbReference type="Pfam" id="PF02517">
    <property type="entry name" value="Rce1-like"/>
    <property type="match status" value="1"/>
</dbReference>
<keyword evidence="2" id="KW-0812">Transmembrane</keyword>
<name>A0ABS3LBY8_9ENTE</name>
<keyword evidence="2" id="KW-1133">Transmembrane helix</keyword>
<protein>
    <submittedName>
        <fullName evidence="4">CPBP family intramembrane metalloprotease</fullName>
    </submittedName>
</protein>
<proteinExistence type="inferred from homology"/>
<feature type="domain" description="CAAX prenyl protease 2/Lysostaphin resistance protein A-like" evidence="3">
    <location>
        <begin position="120"/>
        <end position="209"/>
    </location>
</feature>
<evidence type="ECO:0000256" key="2">
    <source>
        <dbReference type="SAM" id="Phobius"/>
    </source>
</evidence>
<dbReference type="EMBL" id="JAFREM010000020">
    <property type="protein sequence ID" value="MBO1307148.1"/>
    <property type="molecule type" value="Genomic_DNA"/>
</dbReference>
<organism evidence="4 5">
    <name type="scientific">Candidatus Enterococcus moelleringii</name>
    <dbReference type="NCBI Taxonomy" id="2815325"/>
    <lineage>
        <taxon>Bacteria</taxon>
        <taxon>Bacillati</taxon>
        <taxon>Bacillota</taxon>
        <taxon>Bacilli</taxon>
        <taxon>Lactobacillales</taxon>
        <taxon>Enterococcaceae</taxon>
        <taxon>Enterococcus</taxon>
    </lineage>
</organism>
<reference evidence="4 5" key="1">
    <citation type="submission" date="2021-03" db="EMBL/GenBank/DDBJ databases">
        <title>Enterococcal diversity collection.</title>
        <authorList>
            <person name="Gilmore M.S."/>
            <person name="Schwartzman J."/>
            <person name="Van Tyne D."/>
            <person name="Martin M."/>
            <person name="Earl A.M."/>
            <person name="Manson A.L."/>
            <person name="Straub T."/>
            <person name="Salamzade R."/>
            <person name="Saavedra J."/>
            <person name="Lebreton F."/>
            <person name="Prichula J."/>
            <person name="Schaufler K."/>
            <person name="Gaca A."/>
            <person name="Sgardioli B."/>
            <person name="Wagenaar J."/>
            <person name="Strong T."/>
        </authorList>
    </citation>
    <scope>NUCLEOTIDE SEQUENCE [LARGE SCALE GENOMIC DNA]</scope>
    <source>
        <strain evidence="4 5">669A</strain>
    </source>
</reference>
<keyword evidence="4" id="KW-0645">Protease</keyword>
<keyword evidence="5" id="KW-1185">Reference proteome</keyword>